<accession>A8N1M5</accession>
<dbReference type="GeneID" id="6005224"/>
<evidence type="ECO:0000256" key="1">
    <source>
        <dbReference type="SAM" id="MobiDB-lite"/>
    </source>
</evidence>
<feature type="compositionally biased region" description="Polar residues" evidence="1">
    <location>
        <begin position="180"/>
        <end position="189"/>
    </location>
</feature>
<dbReference type="KEGG" id="cci:CC1G_06784"/>
<dbReference type="OMA" id="SWFDHAF"/>
<dbReference type="EMBL" id="AACS02000001">
    <property type="protein sequence ID" value="EAU93064.1"/>
    <property type="molecule type" value="Genomic_DNA"/>
</dbReference>
<comment type="caution">
    <text evidence="2">The sequence shown here is derived from an EMBL/GenBank/DDBJ whole genome shotgun (WGS) entry which is preliminary data.</text>
</comment>
<dbReference type="AlphaFoldDB" id="A8N1M5"/>
<feature type="region of interest" description="Disordered" evidence="1">
    <location>
        <begin position="134"/>
        <end position="219"/>
    </location>
</feature>
<dbReference type="eggNOG" id="ENOG502STWD">
    <property type="taxonomic scope" value="Eukaryota"/>
</dbReference>
<name>A8N1M5_COPC7</name>
<dbReference type="VEuPathDB" id="FungiDB:CC1G_06784"/>
<gene>
    <name evidence="2" type="ORF">CC1G_06784</name>
</gene>
<protein>
    <submittedName>
        <fullName evidence="2">Uncharacterized protein</fullName>
    </submittedName>
</protein>
<feature type="compositionally biased region" description="Low complexity" evidence="1">
    <location>
        <begin position="152"/>
        <end position="161"/>
    </location>
</feature>
<reference evidence="2 3" key="1">
    <citation type="journal article" date="2010" name="Proc. Natl. Acad. Sci. U.S.A.">
        <title>Insights into evolution of multicellular fungi from the assembled chromosomes of the mushroom Coprinopsis cinerea (Coprinus cinereus).</title>
        <authorList>
            <person name="Stajich J.E."/>
            <person name="Wilke S.K."/>
            <person name="Ahren D."/>
            <person name="Au C.H."/>
            <person name="Birren B.W."/>
            <person name="Borodovsky M."/>
            <person name="Burns C."/>
            <person name="Canback B."/>
            <person name="Casselton L.A."/>
            <person name="Cheng C.K."/>
            <person name="Deng J."/>
            <person name="Dietrich F.S."/>
            <person name="Fargo D.C."/>
            <person name="Farman M.L."/>
            <person name="Gathman A.C."/>
            <person name="Goldberg J."/>
            <person name="Guigo R."/>
            <person name="Hoegger P.J."/>
            <person name="Hooker J.B."/>
            <person name="Huggins A."/>
            <person name="James T.Y."/>
            <person name="Kamada T."/>
            <person name="Kilaru S."/>
            <person name="Kodira C."/>
            <person name="Kues U."/>
            <person name="Kupfer D."/>
            <person name="Kwan H.S."/>
            <person name="Lomsadze A."/>
            <person name="Li W."/>
            <person name="Lilly W.W."/>
            <person name="Ma L.J."/>
            <person name="Mackey A.J."/>
            <person name="Manning G."/>
            <person name="Martin F."/>
            <person name="Muraguchi H."/>
            <person name="Natvig D.O."/>
            <person name="Palmerini H."/>
            <person name="Ramesh M.A."/>
            <person name="Rehmeyer C.J."/>
            <person name="Roe B.A."/>
            <person name="Shenoy N."/>
            <person name="Stanke M."/>
            <person name="Ter-Hovhannisyan V."/>
            <person name="Tunlid A."/>
            <person name="Velagapudi R."/>
            <person name="Vision T.J."/>
            <person name="Zeng Q."/>
            <person name="Zolan M.E."/>
            <person name="Pukkila P.J."/>
        </authorList>
    </citation>
    <scope>NUCLEOTIDE SEQUENCE [LARGE SCALE GENOMIC DNA]</scope>
    <source>
        <strain evidence="3">Okayama-7 / 130 / ATCC MYA-4618 / FGSC 9003</strain>
    </source>
</reference>
<dbReference type="STRING" id="240176.A8N1M5"/>
<dbReference type="InParanoid" id="A8N1M5"/>
<organism evidence="2 3">
    <name type="scientific">Coprinopsis cinerea (strain Okayama-7 / 130 / ATCC MYA-4618 / FGSC 9003)</name>
    <name type="common">Inky cap fungus</name>
    <name type="synonym">Hormographiella aspergillata</name>
    <dbReference type="NCBI Taxonomy" id="240176"/>
    <lineage>
        <taxon>Eukaryota</taxon>
        <taxon>Fungi</taxon>
        <taxon>Dikarya</taxon>
        <taxon>Basidiomycota</taxon>
        <taxon>Agaricomycotina</taxon>
        <taxon>Agaricomycetes</taxon>
        <taxon>Agaricomycetidae</taxon>
        <taxon>Agaricales</taxon>
        <taxon>Agaricineae</taxon>
        <taxon>Psathyrellaceae</taxon>
        <taxon>Coprinopsis</taxon>
    </lineage>
</organism>
<evidence type="ECO:0000313" key="3">
    <source>
        <dbReference type="Proteomes" id="UP000001861"/>
    </source>
</evidence>
<sequence length="238" mass="26506">MSSPSRQKLERDLIFMARTMRTRQNVEQLLGPERHTNITDRDYNRALAFLPGPHRHYNTIGTVVGAVSGYSLRHRSWGAARLGGVVFFSALTGRAVGSAYAVFSFYRFLNGLENPDGFARALENVQHRLEQPGAIPAPQQSQDDSFSTPVYPETASSSPSSPAAPPAAPTSAWDRIRAANAQQTQQSSWDALRQSHERSRVPRPPQDGSSDNRFYDSDRAAEQAKFDELLEKERNFGK</sequence>
<dbReference type="RefSeq" id="XP_001828798.1">
    <property type="nucleotide sequence ID" value="XM_001828746.1"/>
</dbReference>
<feature type="compositionally biased region" description="Polar residues" evidence="1">
    <location>
        <begin position="138"/>
        <end position="148"/>
    </location>
</feature>
<dbReference type="OrthoDB" id="3201807at2759"/>
<dbReference type="Proteomes" id="UP000001861">
    <property type="component" value="Unassembled WGS sequence"/>
</dbReference>
<evidence type="ECO:0000313" key="2">
    <source>
        <dbReference type="EMBL" id="EAU93064.1"/>
    </source>
</evidence>
<keyword evidence="3" id="KW-1185">Reference proteome</keyword>
<proteinExistence type="predicted"/>